<accession>A0A9P7FW58</accession>
<dbReference type="AlphaFoldDB" id="A0A9P7FW58"/>
<evidence type="ECO:0000313" key="1">
    <source>
        <dbReference type="EMBL" id="KAG5638286.1"/>
    </source>
</evidence>
<sequence length="97" mass="10914">MQVRVDSDKFLSTLTMWDEHTNQHVDAGTWATALNGSGGAACNGELARQDLDSNYLCQQHIEEWEAHVLGICTFIPSQINQEEKSAYTGQSEWLKEK</sequence>
<name>A0A9P7FW58_9AGAR</name>
<keyword evidence="2" id="KW-1185">Reference proteome</keyword>
<feature type="non-terminal residue" evidence="1">
    <location>
        <position position="97"/>
    </location>
</feature>
<dbReference type="Proteomes" id="UP000775547">
    <property type="component" value="Unassembled WGS sequence"/>
</dbReference>
<gene>
    <name evidence="1" type="ORF">DXG03_004164</name>
</gene>
<protein>
    <submittedName>
        <fullName evidence="1">Uncharacterized protein</fullName>
    </submittedName>
</protein>
<comment type="caution">
    <text evidence="1">The sequence shown here is derived from an EMBL/GenBank/DDBJ whole genome shotgun (WGS) entry which is preliminary data.</text>
</comment>
<reference evidence="1" key="1">
    <citation type="submission" date="2020-07" db="EMBL/GenBank/DDBJ databases">
        <authorList>
            <person name="Nieuwenhuis M."/>
            <person name="Van De Peppel L.J.J."/>
        </authorList>
    </citation>
    <scope>NUCLEOTIDE SEQUENCE</scope>
    <source>
        <strain evidence="1">AP01</strain>
        <tissue evidence="1">Mycelium</tissue>
    </source>
</reference>
<proteinExistence type="predicted"/>
<organism evidence="1 2">
    <name type="scientific">Asterophora parasitica</name>
    <dbReference type="NCBI Taxonomy" id="117018"/>
    <lineage>
        <taxon>Eukaryota</taxon>
        <taxon>Fungi</taxon>
        <taxon>Dikarya</taxon>
        <taxon>Basidiomycota</taxon>
        <taxon>Agaricomycotina</taxon>
        <taxon>Agaricomycetes</taxon>
        <taxon>Agaricomycetidae</taxon>
        <taxon>Agaricales</taxon>
        <taxon>Tricholomatineae</taxon>
        <taxon>Lyophyllaceae</taxon>
        <taxon>Asterophora</taxon>
    </lineage>
</organism>
<evidence type="ECO:0000313" key="2">
    <source>
        <dbReference type="Proteomes" id="UP000775547"/>
    </source>
</evidence>
<dbReference type="EMBL" id="JABCKV010002465">
    <property type="protein sequence ID" value="KAG5638286.1"/>
    <property type="molecule type" value="Genomic_DNA"/>
</dbReference>
<reference evidence="1" key="2">
    <citation type="submission" date="2021-10" db="EMBL/GenBank/DDBJ databases">
        <title>Phylogenomics reveals ancestral predisposition of the termite-cultivated fungus Termitomyces towards a domesticated lifestyle.</title>
        <authorList>
            <person name="Auxier B."/>
            <person name="Grum-Grzhimaylo A."/>
            <person name="Cardenas M.E."/>
            <person name="Lodge J.D."/>
            <person name="Laessoe T."/>
            <person name="Pedersen O."/>
            <person name="Smith M.E."/>
            <person name="Kuyper T.W."/>
            <person name="Franco-Molano E.A."/>
            <person name="Baroni T.J."/>
            <person name="Aanen D.K."/>
        </authorList>
    </citation>
    <scope>NUCLEOTIDE SEQUENCE</scope>
    <source>
        <strain evidence="1">AP01</strain>
        <tissue evidence="1">Mycelium</tissue>
    </source>
</reference>